<evidence type="ECO:0000313" key="3">
    <source>
        <dbReference type="Proteomes" id="UP000663760"/>
    </source>
</evidence>
<dbReference type="EMBL" id="LR746269">
    <property type="protein sequence ID" value="CAA7397302.1"/>
    <property type="molecule type" value="Genomic_DNA"/>
</dbReference>
<name>A0A7I8KIN4_SPIIN</name>
<dbReference type="AlphaFoldDB" id="A0A7I8KIN4"/>
<evidence type="ECO:0000259" key="1">
    <source>
        <dbReference type="SMART" id="SM00256"/>
    </source>
</evidence>
<reference evidence="2" key="1">
    <citation type="submission" date="2020-02" db="EMBL/GenBank/DDBJ databases">
        <authorList>
            <person name="Scholz U."/>
            <person name="Mascher M."/>
            <person name="Fiebig A."/>
        </authorList>
    </citation>
    <scope>NUCLEOTIDE SEQUENCE</scope>
</reference>
<dbReference type="InterPro" id="IPR044809">
    <property type="entry name" value="AUF1-like"/>
</dbReference>
<accession>A0A7I8KIN4</accession>
<sequence length="428" mass="47540">MDDLPSAIVVEILSRVNDSSDLARCRLVSRNFRSLSYDVRAISIICSHDRFARSRAPETRSLTFPFKSVVDNLVSLLRDRQLESLSLGVEEFFTDGNCEFDESDDLHLTATDFVSRWLPGIGRQLRLLSISDLWLQSCWRQSEVLALISDCCEHLLSLEVRKAWLSVEGLKPMPALASLTLEIIRLDDEDLEKMNACFPSLEHLNLIGVGGLKQPKIHLPRLKTCRWTASHVPFSIAVHAPLLTDLNLVCVSPRVLSLRTPSLRRLHLKVKQVGLVEADRLLHLNSLTLDSSSGLQSLLRSLAAGDDADNEAEEAPLVDLTTAFPNLEELEMLPSASLDLAAPSAIPKPVFVPARRRLRRLTLHLQELPISLAASIYSVLLACGHPQSIVILLHGNLPNEEEPSVDSFVSVCANDFPHIKWSWAAGTL</sequence>
<keyword evidence="3" id="KW-1185">Reference proteome</keyword>
<dbReference type="Proteomes" id="UP000663760">
    <property type="component" value="Chromosome 6"/>
</dbReference>
<dbReference type="SUPFAM" id="SSF52047">
    <property type="entry name" value="RNI-like"/>
    <property type="match status" value="1"/>
</dbReference>
<protein>
    <recommendedName>
        <fullName evidence="1">F-box domain-containing protein</fullName>
    </recommendedName>
</protein>
<dbReference type="InterPro" id="IPR036047">
    <property type="entry name" value="F-box-like_dom_sf"/>
</dbReference>
<evidence type="ECO:0000313" key="2">
    <source>
        <dbReference type="EMBL" id="CAA7397302.1"/>
    </source>
</evidence>
<dbReference type="SUPFAM" id="SSF81383">
    <property type="entry name" value="F-box domain"/>
    <property type="match status" value="1"/>
</dbReference>
<dbReference type="SMART" id="SM00256">
    <property type="entry name" value="FBOX"/>
    <property type="match status" value="1"/>
</dbReference>
<gene>
    <name evidence="2" type="ORF">SI8410_06007967</name>
</gene>
<dbReference type="PANTHER" id="PTHR31215">
    <property type="entry name" value="OS05G0510400 PROTEIN-RELATED"/>
    <property type="match status" value="1"/>
</dbReference>
<organism evidence="2 3">
    <name type="scientific">Spirodela intermedia</name>
    <name type="common">Intermediate duckweed</name>
    <dbReference type="NCBI Taxonomy" id="51605"/>
    <lineage>
        <taxon>Eukaryota</taxon>
        <taxon>Viridiplantae</taxon>
        <taxon>Streptophyta</taxon>
        <taxon>Embryophyta</taxon>
        <taxon>Tracheophyta</taxon>
        <taxon>Spermatophyta</taxon>
        <taxon>Magnoliopsida</taxon>
        <taxon>Liliopsida</taxon>
        <taxon>Araceae</taxon>
        <taxon>Lemnoideae</taxon>
        <taxon>Spirodela</taxon>
    </lineage>
</organism>
<dbReference type="Gene3D" id="1.20.1280.50">
    <property type="match status" value="1"/>
</dbReference>
<dbReference type="Pfam" id="PF12937">
    <property type="entry name" value="F-box-like"/>
    <property type="match status" value="1"/>
</dbReference>
<dbReference type="OrthoDB" id="2242903at2759"/>
<dbReference type="Gene3D" id="3.80.10.10">
    <property type="entry name" value="Ribonuclease Inhibitor"/>
    <property type="match status" value="1"/>
</dbReference>
<proteinExistence type="predicted"/>
<feature type="domain" description="F-box" evidence="1">
    <location>
        <begin position="4"/>
        <end position="45"/>
    </location>
</feature>
<dbReference type="InterPro" id="IPR032675">
    <property type="entry name" value="LRR_dom_sf"/>
</dbReference>
<dbReference type="InterPro" id="IPR001810">
    <property type="entry name" value="F-box_dom"/>
</dbReference>